<dbReference type="Pfam" id="PF00106">
    <property type="entry name" value="adh_short"/>
    <property type="match status" value="1"/>
</dbReference>
<reference evidence="6" key="1">
    <citation type="journal article" date="2015" name="Genome Announc.">
        <title>Draft Genome Sequence of Tolypothrix boutellei Strain VB521301.</title>
        <authorList>
            <person name="Chandrababunaidu M.M."/>
            <person name="Singh D."/>
            <person name="Sen D."/>
            <person name="Bhan S."/>
            <person name="Das S."/>
            <person name="Gupta A."/>
            <person name="Adhikary S.P."/>
            <person name="Tripathy S."/>
        </authorList>
    </citation>
    <scope>NUCLEOTIDE SEQUENCE</scope>
    <source>
        <strain evidence="6">VB521301</strain>
    </source>
</reference>
<dbReference type="GO" id="GO:0016020">
    <property type="term" value="C:membrane"/>
    <property type="evidence" value="ECO:0007669"/>
    <property type="project" value="TreeGrafter"/>
</dbReference>
<evidence type="ECO:0000256" key="3">
    <source>
        <dbReference type="RuleBase" id="RU000363"/>
    </source>
</evidence>
<dbReference type="Proteomes" id="UP000029738">
    <property type="component" value="Unassembled WGS sequence"/>
</dbReference>
<dbReference type="AlphaFoldDB" id="A0A0C1N818"/>
<keyword evidence="7" id="KW-1185">Reference proteome</keyword>
<dbReference type="PRINTS" id="PR00081">
    <property type="entry name" value="GDHRDH"/>
</dbReference>
<organism evidence="6">
    <name type="scientific">Tolypothrix bouteillei VB521301</name>
    <dbReference type="NCBI Taxonomy" id="1479485"/>
    <lineage>
        <taxon>Bacteria</taxon>
        <taxon>Bacillati</taxon>
        <taxon>Cyanobacteriota</taxon>
        <taxon>Cyanophyceae</taxon>
        <taxon>Nostocales</taxon>
        <taxon>Tolypothrichaceae</taxon>
        <taxon>Tolypothrix</taxon>
    </lineage>
</organism>
<accession>A0A0C1N818</accession>
<name>A0A0C1N818_9CYAN</name>
<evidence type="ECO:0000313" key="5">
    <source>
        <dbReference type="EMBL" id="KAF3886787.1"/>
    </source>
</evidence>
<reference evidence="5" key="2">
    <citation type="submission" date="2019-11" db="EMBL/GenBank/DDBJ databases">
        <title>Improved Assembly of Tolypothrix boutellei genome.</title>
        <authorList>
            <person name="Sarangi A.N."/>
            <person name="Mukherjee M."/>
            <person name="Ghosh S."/>
            <person name="Singh D."/>
            <person name="Das A."/>
            <person name="Kant S."/>
            <person name="Prusty A."/>
            <person name="Tripathy S."/>
        </authorList>
    </citation>
    <scope>NUCLEOTIDE SEQUENCE</scope>
    <source>
        <strain evidence="5">VB521301</strain>
    </source>
</reference>
<gene>
    <name evidence="6" type="ORF">DA73_0220000</name>
    <name evidence="5" type="ORF">DA73_0400015825</name>
</gene>
<comment type="similarity">
    <text evidence="1 3">Belongs to the short-chain dehydrogenases/reductases (SDR) family.</text>
</comment>
<dbReference type="PRINTS" id="PR00080">
    <property type="entry name" value="SDRFAMILY"/>
</dbReference>
<dbReference type="InterPro" id="IPR002347">
    <property type="entry name" value="SDR_fam"/>
</dbReference>
<evidence type="ECO:0000256" key="1">
    <source>
        <dbReference type="ARBA" id="ARBA00006484"/>
    </source>
</evidence>
<dbReference type="PANTHER" id="PTHR44196">
    <property type="entry name" value="DEHYDROGENASE/REDUCTASE SDR FAMILY MEMBER 7B"/>
    <property type="match status" value="1"/>
</dbReference>
<dbReference type="GO" id="GO:0016491">
    <property type="term" value="F:oxidoreductase activity"/>
    <property type="evidence" value="ECO:0007669"/>
    <property type="project" value="UniProtKB-KW"/>
</dbReference>
<dbReference type="EMBL" id="JHEG02000048">
    <property type="protein sequence ID" value="KIE10772.1"/>
    <property type="molecule type" value="Genomic_DNA"/>
</dbReference>
<dbReference type="PANTHER" id="PTHR44196:SF1">
    <property type="entry name" value="DEHYDROGENASE_REDUCTASE SDR FAMILY MEMBER 7B"/>
    <property type="match status" value="1"/>
</dbReference>
<proteinExistence type="inferred from homology"/>
<dbReference type="SUPFAM" id="SSF51735">
    <property type="entry name" value="NAD(P)-binding Rossmann-fold domains"/>
    <property type="match status" value="1"/>
</dbReference>
<dbReference type="EMBL" id="JHEG04000001">
    <property type="protein sequence ID" value="KAF3886787.1"/>
    <property type="molecule type" value="Genomic_DNA"/>
</dbReference>
<evidence type="ECO:0000313" key="6">
    <source>
        <dbReference type="EMBL" id="KIE10772.1"/>
    </source>
</evidence>
<sequence>MKTTHNTVLITGGTSGIGLALAKRFLRQGNTVIVTGTNAKKAEAVKSQLPTVTVDLTDMRDRQALRNLASRYPDVNVLINNAGIQYNYNFADPGIGYDLIETELDINLISPLYLTKLFLPQLLSQPSAAIINVSSGLGIVPKQSAPIYCASKAALHSFTKTLRWQLEGTSVRVFEIIAPMVDTAMTQGRGRDKISPEVLVEEFWSNFVQNRYEMRIGKTKLLFVLQRFMPAIAEQIMRRL</sequence>
<protein>
    <submittedName>
        <fullName evidence="5 6">Oxidoreductase</fullName>
    </submittedName>
</protein>
<feature type="domain" description="Ketoreductase" evidence="4">
    <location>
        <begin position="6"/>
        <end position="180"/>
    </location>
</feature>
<dbReference type="SMART" id="SM00822">
    <property type="entry name" value="PKS_KR"/>
    <property type="match status" value="1"/>
</dbReference>
<dbReference type="STRING" id="1479485.DA73_0220000"/>
<evidence type="ECO:0000259" key="4">
    <source>
        <dbReference type="SMART" id="SM00822"/>
    </source>
</evidence>
<evidence type="ECO:0000256" key="2">
    <source>
        <dbReference type="ARBA" id="ARBA00023002"/>
    </source>
</evidence>
<dbReference type="OrthoDB" id="9793283at2"/>
<dbReference type="Gene3D" id="3.40.50.720">
    <property type="entry name" value="NAD(P)-binding Rossmann-like Domain"/>
    <property type="match status" value="1"/>
</dbReference>
<dbReference type="PROSITE" id="PS00061">
    <property type="entry name" value="ADH_SHORT"/>
    <property type="match status" value="1"/>
</dbReference>
<keyword evidence="2" id="KW-0560">Oxidoreductase</keyword>
<dbReference type="InterPro" id="IPR057326">
    <property type="entry name" value="KR_dom"/>
</dbReference>
<comment type="caution">
    <text evidence="6">The sequence shown here is derived from an EMBL/GenBank/DDBJ whole genome shotgun (WGS) entry which is preliminary data.</text>
</comment>
<dbReference type="InterPro" id="IPR036291">
    <property type="entry name" value="NAD(P)-bd_dom_sf"/>
</dbReference>
<dbReference type="InterPro" id="IPR020904">
    <property type="entry name" value="Sc_DH/Rdtase_CS"/>
</dbReference>
<dbReference type="RefSeq" id="WP_038081562.1">
    <property type="nucleotide sequence ID" value="NZ_JHEG04000001.1"/>
</dbReference>
<evidence type="ECO:0000313" key="7">
    <source>
        <dbReference type="Proteomes" id="UP000029738"/>
    </source>
</evidence>